<accession>A0A195FQC2</accession>
<name>A0A195FQC2_9HYME</name>
<evidence type="ECO:0000313" key="1">
    <source>
        <dbReference type="EMBL" id="KYN42487.1"/>
    </source>
</evidence>
<gene>
    <name evidence="1" type="ORF">ALC56_03033</name>
</gene>
<dbReference type="AlphaFoldDB" id="A0A195FQC2"/>
<sequence>MNDITCVLPGGQGVVRPGKSVSSGRYSTSNLGRLPSSLFTVRVRKSTKKKKRKNGNVKRTRHANNVFRRYPNAIQIKRIYENIEESITETANKVNENDMRVLFSDEASFHNNGQFNRHNCNYPKFNFFSCRINCLLEEIDLATRQKMWWQQDGAPPYSHYIMNTSITSFMKDG</sequence>
<proteinExistence type="predicted"/>
<keyword evidence="2" id="KW-1185">Reference proteome</keyword>
<dbReference type="EMBL" id="KQ981340">
    <property type="protein sequence ID" value="KYN42487.1"/>
    <property type="molecule type" value="Genomic_DNA"/>
</dbReference>
<evidence type="ECO:0000313" key="2">
    <source>
        <dbReference type="Proteomes" id="UP000078541"/>
    </source>
</evidence>
<protein>
    <submittedName>
        <fullName evidence="1">Uncharacterized protein</fullName>
    </submittedName>
</protein>
<organism evidence="1 2">
    <name type="scientific">Trachymyrmex septentrionalis</name>
    <dbReference type="NCBI Taxonomy" id="34720"/>
    <lineage>
        <taxon>Eukaryota</taxon>
        <taxon>Metazoa</taxon>
        <taxon>Ecdysozoa</taxon>
        <taxon>Arthropoda</taxon>
        <taxon>Hexapoda</taxon>
        <taxon>Insecta</taxon>
        <taxon>Pterygota</taxon>
        <taxon>Neoptera</taxon>
        <taxon>Endopterygota</taxon>
        <taxon>Hymenoptera</taxon>
        <taxon>Apocrita</taxon>
        <taxon>Aculeata</taxon>
        <taxon>Formicoidea</taxon>
        <taxon>Formicidae</taxon>
        <taxon>Myrmicinae</taxon>
        <taxon>Trachymyrmex</taxon>
    </lineage>
</organism>
<reference evidence="1 2" key="1">
    <citation type="submission" date="2016-03" db="EMBL/GenBank/DDBJ databases">
        <title>Trachymyrmex septentrionalis WGS genome.</title>
        <authorList>
            <person name="Nygaard S."/>
            <person name="Hu H."/>
            <person name="Boomsma J."/>
            <person name="Zhang G."/>
        </authorList>
    </citation>
    <scope>NUCLEOTIDE SEQUENCE [LARGE SCALE GENOMIC DNA]</scope>
    <source>
        <strain evidence="1">Tsep2-gDNA-1</strain>
        <tissue evidence="1">Whole body</tissue>
    </source>
</reference>
<dbReference type="Proteomes" id="UP000078541">
    <property type="component" value="Unassembled WGS sequence"/>
</dbReference>